<name>A0AAV4P1R1_CAEEX</name>
<sequence>MDEDSYTLVTCVAVTAVRGQLGEDVSKSDSQAVFSGCVLDFIQRHQSFCQYRCNNEQELKTSYPQRMSRGMGRRNFTPGPEMAVQLNPMSRRNTS</sequence>
<keyword evidence="3" id="KW-1185">Reference proteome</keyword>
<accession>A0AAV4P1R1</accession>
<dbReference type="AlphaFoldDB" id="A0AAV4P1R1"/>
<organism evidence="2 3">
    <name type="scientific">Caerostris extrusa</name>
    <name type="common">Bark spider</name>
    <name type="synonym">Caerostris bankana</name>
    <dbReference type="NCBI Taxonomy" id="172846"/>
    <lineage>
        <taxon>Eukaryota</taxon>
        <taxon>Metazoa</taxon>
        <taxon>Ecdysozoa</taxon>
        <taxon>Arthropoda</taxon>
        <taxon>Chelicerata</taxon>
        <taxon>Arachnida</taxon>
        <taxon>Araneae</taxon>
        <taxon>Araneomorphae</taxon>
        <taxon>Entelegynae</taxon>
        <taxon>Araneoidea</taxon>
        <taxon>Araneidae</taxon>
        <taxon>Caerostris</taxon>
    </lineage>
</organism>
<reference evidence="2 3" key="1">
    <citation type="submission" date="2021-06" db="EMBL/GenBank/DDBJ databases">
        <title>Caerostris extrusa draft genome.</title>
        <authorList>
            <person name="Kono N."/>
            <person name="Arakawa K."/>
        </authorList>
    </citation>
    <scope>NUCLEOTIDE SEQUENCE [LARGE SCALE GENOMIC DNA]</scope>
</reference>
<feature type="region of interest" description="Disordered" evidence="1">
    <location>
        <begin position="64"/>
        <end position="95"/>
    </location>
</feature>
<evidence type="ECO:0000313" key="2">
    <source>
        <dbReference type="EMBL" id="GIX89849.1"/>
    </source>
</evidence>
<dbReference type="EMBL" id="BPLR01003892">
    <property type="protein sequence ID" value="GIX89849.1"/>
    <property type="molecule type" value="Genomic_DNA"/>
</dbReference>
<comment type="caution">
    <text evidence="2">The sequence shown here is derived from an EMBL/GenBank/DDBJ whole genome shotgun (WGS) entry which is preliminary data.</text>
</comment>
<evidence type="ECO:0000256" key="1">
    <source>
        <dbReference type="SAM" id="MobiDB-lite"/>
    </source>
</evidence>
<dbReference type="Proteomes" id="UP001054945">
    <property type="component" value="Unassembled WGS sequence"/>
</dbReference>
<gene>
    <name evidence="2" type="ORF">CEXT_412611</name>
</gene>
<evidence type="ECO:0000313" key="3">
    <source>
        <dbReference type="Proteomes" id="UP001054945"/>
    </source>
</evidence>
<protein>
    <submittedName>
        <fullName evidence="2">Uncharacterized protein</fullName>
    </submittedName>
</protein>
<proteinExistence type="predicted"/>